<dbReference type="SUPFAM" id="SSF50685">
    <property type="entry name" value="Barwin-like endoglucanases"/>
    <property type="match status" value="1"/>
</dbReference>
<reference evidence="4 5" key="1">
    <citation type="submission" date="2024-04" db="EMBL/GenBank/DDBJ databases">
        <title>genome sequences of Mucor flavus KT1a and Helicostylum pulchrum KT1b strains isolation_sourced from the surface of a dry-aged beef.</title>
        <authorList>
            <person name="Toyotome T."/>
            <person name="Hosono M."/>
            <person name="Torimaru M."/>
            <person name="Fukuda K."/>
            <person name="Mikami N."/>
        </authorList>
    </citation>
    <scope>NUCLEOTIDE SEQUENCE [LARGE SCALE GENOMIC DNA]</scope>
    <source>
        <strain evidence="4 5">KT1b</strain>
    </source>
</reference>
<dbReference type="PANTHER" id="PTHR31836:SF28">
    <property type="entry name" value="SRCR DOMAIN-CONTAINING PROTEIN-RELATED"/>
    <property type="match status" value="1"/>
</dbReference>
<evidence type="ECO:0000259" key="3">
    <source>
        <dbReference type="Pfam" id="PF03330"/>
    </source>
</evidence>
<feature type="domain" description="RlpA-like protein double-psi beta-barrel" evidence="3">
    <location>
        <begin position="129"/>
        <end position="182"/>
    </location>
</feature>
<gene>
    <name evidence="4" type="ORF">HPULCUR_008663</name>
</gene>
<comment type="caution">
    <text evidence="4">The sequence shown here is derived from an EMBL/GenBank/DDBJ whole genome shotgun (WGS) entry which is preliminary data.</text>
</comment>
<accession>A0ABP9Y879</accession>
<keyword evidence="5" id="KW-1185">Reference proteome</keyword>
<dbReference type="EMBL" id="BAABUJ010000026">
    <property type="protein sequence ID" value="GAA5803187.1"/>
    <property type="molecule type" value="Genomic_DNA"/>
</dbReference>
<dbReference type="Proteomes" id="UP001476247">
    <property type="component" value="Unassembled WGS sequence"/>
</dbReference>
<sequence length="186" mass="19291">MKSLTVLLYTLALVILFVSTVSAASFNKQRYVRGAKQVKVTSKAKKVTTKKAPVKATATSLKATATTAKSSASASASSPAGSGSVNSGDGTWFDIGLGSCGQENTDDELVAALNAPQMMNGDNPNNNPMCGKKINVTNPATNKSVTVKIVDTCPPCSSGSVDLSPAAFKSISNLDIGRIKINWVYV</sequence>
<dbReference type="Gene3D" id="2.40.40.10">
    <property type="entry name" value="RlpA-like domain"/>
    <property type="match status" value="1"/>
</dbReference>
<keyword evidence="1 2" id="KW-0732">Signal</keyword>
<proteinExistence type="predicted"/>
<evidence type="ECO:0000256" key="2">
    <source>
        <dbReference type="SAM" id="SignalP"/>
    </source>
</evidence>
<evidence type="ECO:0000256" key="1">
    <source>
        <dbReference type="ARBA" id="ARBA00022729"/>
    </source>
</evidence>
<feature type="signal peptide" evidence="2">
    <location>
        <begin position="1"/>
        <end position="23"/>
    </location>
</feature>
<dbReference type="InterPro" id="IPR036908">
    <property type="entry name" value="RlpA-like_sf"/>
</dbReference>
<organism evidence="4 5">
    <name type="scientific">Helicostylum pulchrum</name>
    <dbReference type="NCBI Taxonomy" id="562976"/>
    <lineage>
        <taxon>Eukaryota</taxon>
        <taxon>Fungi</taxon>
        <taxon>Fungi incertae sedis</taxon>
        <taxon>Mucoromycota</taxon>
        <taxon>Mucoromycotina</taxon>
        <taxon>Mucoromycetes</taxon>
        <taxon>Mucorales</taxon>
        <taxon>Mucorineae</taxon>
        <taxon>Mucoraceae</taxon>
        <taxon>Helicostylum</taxon>
    </lineage>
</organism>
<dbReference type="PANTHER" id="PTHR31836">
    <property type="match status" value="1"/>
</dbReference>
<name>A0ABP9Y879_9FUNG</name>
<dbReference type="Pfam" id="PF03330">
    <property type="entry name" value="DPBB_1"/>
    <property type="match status" value="1"/>
</dbReference>
<feature type="chain" id="PRO_5045549720" description="RlpA-like protein double-psi beta-barrel domain-containing protein" evidence="2">
    <location>
        <begin position="24"/>
        <end position="186"/>
    </location>
</feature>
<dbReference type="CDD" id="cd22191">
    <property type="entry name" value="DPBB_RlpA_EXP_N-like"/>
    <property type="match status" value="1"/>
</dbReference>
<evidence type="ECO:0000313" key="4">
    <source>
        <dbReference type="EMBL" id="GAA5803187.1"/>
    </source>
</evidence>
<protein>
    <recommendedName>
        <fullName evidence="3">RlpA-like protein double-psi beta-barrel domain-containing protein</fullName>
    </recommendedName>
</protein>
<dbReference type="InterPro" id="IPR009009">
    <property type="entry name" value="RlpA-like_DPBB"/>
</dbReference>
<dbReference type="InterPro" id="IPR051477">
    <property type="entry name" value="Expansin_CellWall"/>
</dbReference>
<evidence type="ECO:0000313" key="5">
    <source>
        <dbReference type="Proteomes" id="UP001476247"/>
    </source>
</evidence>